<accession>A0A5B8XMD1</accession>
<dbReference type="EMBL" id="CP042467">
    <property type="protein sequence ID" value="QED27012.1"/>
    <property type="molecule type" value="Genomic_DNA"/>
</dbReference>
<dbReference type="RefSeq" id="WP_146958697.1">
    <property type="nucleotide sequence ID" value="NZ_CP042467.1"/>
</dbReference>
<feature type="chain" id="PRO_5022804618" evidence="2">
    <location>
        <begin position="25"/>
        <end position="327"/>
    </location>
</feature>
<proteinExistence type="predicted"/>
<evidence type="ECO:0000313" key="4">
    <source>
        <dbReference type="Proteomes" id="UP000321595"/>
    </source>
</evidence>
<evidence type="ECO:0000256" key="1">
    <source>
        <dbReference type="SAM" id="MobiDB-lite"/>
    </source>
</evidence>
<dbReference type="AlphaFoldDB" id="A0A5B8XMD1"/>
<keyword evidence="4" id="KW-1185">Reference proteome</keyword>
<reference evidence="3 4" key="1">
    <citation type="submission" date="2019-08" db="EMBL/GenBank/DDBJ databases">
        <authorList>
            <person name="Liang Q."/>
        </authorList>
    </citation>
    <scope>NUCLEOTIDE SEQUENCE [LARGE SCALE GENOMIC DNA]</scope>
    <source>
        <strain evidence="3 4">V1718</strain>
    </source>
</reference>
<dbReference type="Proteomes" id="UP000321595">
    <property type="component" value="Chromosome"/>
</dbReference>
<organism evidence="3 4">
    <name type="scientific">Microvenator marinus</name>
    <dbReference type="NCBI Taxonomy" id="2600177"/>
    <lineage>
        <taxon>Bacteria</taxon>
        <taxon>Deltaproteobacteria</taxon>
        <taxon>Bradymonadales</taxon>
        <taxon>Microvenatoraceae</taxon>
        <taxon>Microvenator</taxon>
    </lineage>
</organism>
<dbReference type="KEGG" id="bbae:FRD01_07105"/>
<dbReference type="PROSITE" id="PS51257">
    <property type="entry name" value="PROKAR_LIPOPROTEIN"/>
    <property type="match status" value="1"/>
</dbReference>
<sequence>MKKSVLRLSSVFALSCVMILGACGDDSKDSSCPAGQDLVQVGASPAQCLSPCNAGVCGAGEMCTSGYCVSTTGNPNNQNNTNNNNTTVDPNNTNNNTTVDPNNTNNNTTVDPNNTNNNPDECVPSTLAGACDVVCQTGCAAGQSCAITGGTASAPQTGCVGTGTAGEGEECSGANLCEVGMMCVPTAQGATTGTCIKFCRPSGGEPSCATGDVCAPITQDGSAGICETPEDECTQFPNDSCAEGQNCYLTQVGLRCIDFKADATVGAACAGPNECNDGQGCVGPQGSTTCRNFCETGSTDQCAEGEQCTTLQGPNGALPFGACLMGM</sequence>
<keyword evidence="2" id="KW-0732">Signal</keyword>
<feature type="signal peptide" evidence="2">
    <location>
        <begin position="1"/>
        <end position="24"/>
    </location>
</feature>
<dbReference type="OrthoDB" id="5505241at2"/>
<evidence type="ECO:0000256" key="2">
    <source>
        <dbReference type="SAM" id="SignalP"/>
    </source>
</evidence>
<gene>
    <name evidence="3" type="ORF">FRD01_07105</name>
</gene>
<protein>
    <submittedName>
        <fullName evidence="3">Uncharacterized protein</fullName>
    </submittedName>
</protein>
<feature type="region of interest" description="Disordered" evidence="1">
    <location>
        <begin position="78"/>
        <end position="117"/>
    </location>
</feature>
<evidence type="ECO:0000313" key="3">
    <source>
        <dbReference type="EMBL" id="QED27012.1"/>
    </source>
</evidence>
<name>A0A5B8XMD1_9DELT</name>